<proteinExistence type="predicted"/>
<dbReference type="Proteomes" id="UP001155128">
    <property type="component" value="Unassembled WGS sequence"/>
</dbReference>
<comment type="caution">
    <text evidence="2">The sequence shown here is derived from an EMBL/GenBank/DDBJ whole genome shotgun (WGS) entry which is preliminary data.</text>
</comment>
<dbReference type="SUPFAM" id="SSF51101">
    <property type="entry name" value="Mannose-binding lectins"/>
    <property type="match status" value="1"/>
</dbReference>
<evidence type="ECO:0000313" key="3">
    <source>
        <dbReference type="Proteomes" id="UP001155128"/>
    </source>
</evidence>
<protein>
    <recommendedName>
        <fullName evidence="1">Jacalin-type lectin domain-containing protein</fullName>
    </recommendedName>
</protein>
<dbReference type="InterPro" id="IPR001229">
    <property type="entry name" value="Jacalin-like_lectin_dom"/>
</dbReference>
<dbReference type="EMBL" id="JAMSHT010000001">
    <property type="protein sequence ID" value="MCM8556669.1"/>
    <property type="molecule type" value="Genomic_DNA"/>
</dbReference>
<dbReference type="RefSeq" id="WP_252112075.1">
    <property type="nucleotide sequence ID" value="NZ_JAMSHT010000001.1"/>
</dbReference>
<dbReference type="Gene3D" id="2.100.10.30">
    <property type="entry name" value="Jacalin-like lectin domain"/>
    <property type="match status" value="1"/>
</dbReference>
<keyword evidence="3" id="KW-1185">Reference proteome</keyword>
<dbReference type="AlphaFoldDB" id="A0A9X2EJC9"/>
<accession>A0A9X2EJC9</accession>
<evidence type="ECO:0000313" key="2">
    <source>
        <dbReference type="EMBL" id="MCM8556669.1"/>
    </source>
</evidence>
<evidence type="ECO:0000259" key="1">
    <source>
        <dbReference type="Pfam" id="PF01419"/>
    </source>
</evidence>
<organism evidence="2 3">
    <name type="scientific">Sphingomicrobium sediminis</name>
    <dbReference type="NCBI Taxonomy" id="2950949"/>
    <lineage>
        <taxon>Bacteria</taxon>
        <taxon>Pseudomonadati</taxon>
        <taxon>Pseudomonadota</taxon>
        <taxon>Alphaproteobacteria</taxon>
        <taxon>Sphingomonadales</taxon>
        <taxon>Sphingomonadaceae</taxon>
        <taxon>Sphingomicrobium</taxon>
    </lineage>
</organism>
<reference evidence="2" key="1">
    <citation type="submission" date="2022-06" db="EMBL/GenBank/DDBJ databases">
        <title>Sphingomicrobium sedimins sp. nov., a marine bacterium isolated from tidal flat.</title>
        <authorList>
            <person name="Kim C.-H."/>
            <person name="Yoo Y."/>
            <person name="Kim J.-J."/>
        </authorList>
    </citation>
    <scope>NUCLEOTIDE SEQUENCE</scope>
    <source>
        <strain evidence="2">GRR-S6-50</strain>
    </source>
</reference>
<dbReference type="InterPro" id="IPR036404">
    <property type="entry name" value="Jacalin-like_lectin_dom_sf"/>
</dbReference>
<feature type="domain" description="Jacalin-type lectin" evidence="1">
    <location>
        <begin position="28"/>
        <end position="150"/>
    </location>
</feature>
<dbReference type="Pfam" id="PF01419">
    <property type="entry name" value="Jacalin"/>
    <property type="match status" value="1"/>
</dbReference>
<name>A0A9X2EJC9_9SPHN</name>
<sequence length="177" mass="18538">MTAISGILSLGPANAQSTFQRVGEVVVVGGNGGEYKPEAPTTYNAGPISAIRICAGRLVDSVQVKYGDQWGTKYGGNGGRCETVTIPANKGIECIWVAHGNVIDGIGFIVDGTYYLFGGFGGKQTWIESPRAEATLGYIEAQSGNVVDQMRFNFGTRSGYQPEKSGARCTMGRGGGA</sequence>
<gene>
    <name evidence="2" type="ORF">NDO55_02385</name>
</gene>